<dbReference type="PATRIC" id="fig|294699.3.peg.1088"/>
<dbReference type="Proteomes" id="UP000076865">
    <property type="component" value="Chromosome"/>
</dbReference>
<evidence type="ECO:0000259" key="1">
    <source>
        <dbReference type="Pfam" id="PF13612"/>
    </source>
</evidence>
<gene>
    <name evidence="2" type="ORF">GFC30_1092</name>
</gene>
<evidence type="ECO:0000313" key="3">
    <source>
        <dbReference type="Proteomes" id="UP000076865"/>
    </source>
</evidence>
<protein>
    <submittedName>
        <fullName evidence="2">Transposase DDE domain protein</fullName>
    </submittedName>
</protein>
<dbReference type="AlphaFoldDB" id="A0A160F142"/>
<proteinExistence type="predicted"/>
<feature type="domain" description="Transposase DDE" evidence="1">
    <location>
        <begin position="11"/>
        <end position="77"/>
    </location>
</feature>
<reference evidence="2 3" key="1">
    <citation type="journal article" date="2006" name="Syst. Appl. Microbiol.">
        <title>Anoxybacillus amylolyticus sp. nov., a thermophilic amylase producing bacterium isolated from Mount Rittmann (Antarctica).</title>
        <authorList>
            <person name="Poli A."/>
            <person name="Esposito E."/>
            <person name="Lama L."/>
            <person name="Orlando P."/>
            <person name="Nicolaus G."/>
            <person name="de Appolonia F."/>
            <person name="Gambacorta A."/>
            <person name="Nicolaus B."/>
        </authorList>
    </citation>
    <scope>NUCLEOTIDE SEQUENCE [LARGE SCALE GENOMIC DNA]</scope>
    <source>
        <strain evidence="2 3">DSM 15939</strain>
    </source>
</reference>
<dbReference type="InterPro" id="IPR025668">
    <property type="entry name" value="Tnp_DDE_dom"/>
</dbReference>
<sequence length="92" mass="11059">MTQIPHPLNLSDKVFISNQLQKKLHEAYQIAFWTPSRKNQKRRPSASWERWLKQKRKVVETVFSVLVDQYRITDIRAQNQSIYTHFKIMTSV</sequence>
<name>A0A160F142_9BACL</name>
<evidence type="ECO:0000313" key="2">
    <source>
        <dbReference type="EMBL" id="ANB59818.1"/>
    </source>
</evidence>
<dbReference type="KEGG" id="aamy:GFC30_1092"/>
<dbReference type="EMBL" id="CP015438">
    <property type="protein sequence ID" value="ANB59818.1"/>
    <property type="molecule type" value="Genomic_DNA"/>
</dbReference>
<organism evidence="2 3">
    <name type="scientific">Anoxybacteroides amylolyticum</name>
    <dbReference type="NCBI Taxonomy" id="294699"/>
    <lineage>
        <taxon>Bacteria</taxon>
        <taxon>Bacillati</taxon>
        <taxon>Bacillota</taxon>
        <taxon>Bacilli</taxon>
        <taxon>Bacillales</taxon>
        <taxon>Anoxybacillaceae</taxon>
        <taxon>Anoxybacteroides</taxon>
    </lineage>
</organism>
<accession>A0A160F142</accession>
<dbReference type="Pfam" id="PF13612">
    <property type="entry name" value="DDE_Tnp_1_3"/>
    <property type="match status" value="1"/>
</dbReference>
<keyword evidence="3" id="KW-1185">Reference proteome</keyword>